<name>D8U168_VOLCA</name>
<protein>
    <recommendedName>
        <fullName evidence="2">Protein SirB1 N-terminal domain-containing protein</fullName>
    </recommendedName>
</protein>
<feature type="region of interest" description="Disordered" evidence="1">
    <location>
        <begin position="626"/>
        <end position="847"/>
    </location>
</feature>
<feature type="compositionally biased region" description="Low complexity" evidence="1">
    <location>
        <begin position="772"/>
        <end position="785"/>
    </location>
</feature>
<feature type="compositionally biased region" description="Basic and acidic residues" evidence="1">
    <location>
        <begin position="1251"/>
        <end position="1262"/>
    </location>
</feature>
<evidence type="ECO:0000256" key="1">
    <source>
        <dbReference type="SAM" id="MobiDB-lite"/>
    </source>
</evidence>
<feature type="compositionally biased region" description="Gly residues" evidence="1">
    <location>
        <begin position="1444"/>
        <end position="1467"/>
    </location>
</feature>
<feature type="region of interest" description="Disordered" evidence="1">
    <location>
        <begin position="866"/>
        <end position="888"/>
    </location>
</feature>
<evidence type="ECO:0000313" key="4">
    <source>
        <dbReference type="Proteomes" id="UP000001058"/>
    </source>
</evidence>
<feature type="region of interest" description="Disordered" evidence="1">
    <location>
        <begin position="1428"/>
        <end position="1515"/>
    </location>
</feature>
<dbReference type="EMBL" id="GL378350">
    <property type="protein sequence ID" value="EFJ46581.1"/>
    <property type="molecule type" value="Genomic_DNA"/>
</dbReference>
<dbReference type="eggNOG" id="ENOG502QW6U">
    <property type="taxonomic scope" value="Eukaryota"/>
</dbReference>
<feature type="region of interest" description="Disordered" evidence="1">
    <location>
        <begin position="1940"/>
        <end position="1960"/>
    </location>
</feature>
<feature type="compositionally biased region" description="Pro residues" evidence="1">
    <location>
        <begin position="489"/>
        <end position="498"/>
    </location>
</feature>
<dbReference type="GeneID" id="9628613"/>
<dbReference type="InParanoid" id="D8U168"/>
<feature type="region of interest" description="Disordered" evidence="1">
    <location>
        <begin position="1529"/>
        <end position="1555"/>
    </location>
</feature>
<feature type="region of interest" description="Disordered" evidence="1">
    <location>
        <begin position="1655"/>
        <end position="1680"/>
    </location>
</feature>
<sequence>MVVVRRQMGGNLPQDWTQVLSWCRNEFRRCVDPDLPDSAVHLAKCCLLVALEEEAARSGEAPHPELAELVAASSATWRPRSAASASTWSGERLEALAAEVAALLDQQLDERAQCRTVATTAVQAEGVEGAGVVAAMAPGAAESETRQALYRRYPVQTLAAVNTVLFDRHGYMPCNRYGVPSDHQLSSVLERGVGASAALSILYLEVCDRLGFPLAARPLEDGRYFVLWPVDAPLTADGQRFLVDPYGRGGLLLLDEVCEIFGVEPASLQPACRRTLLAALLGELRDVHWAAAVGCSPQPGSMTPLTARTALENMVSIPTSGVRAASLRRALAAAEKRLWLLPGDREAQLQYGLLLYFSRRYDDAWIELALYLERSSKIHNTFNRFKLFSFSDTKPFLLILTGINLPPIEKCARSCLYGRERGTQVMAQCDSLIQISGQLRAHQQQQQQYQRVPSATPVLVHPGRRGGGYGYYGGTSSYAHSRVAEADEVPPPPPPPPSHLQQDLAGGYYRAEPLRNASWTHHRVSGGSLHMAQQHTRYAPYHAPATVPPGHAESAARRPAIHAAAAAAGATLPWSPPQLPVAAGRPSTSSYMYDEDLDMYLAHEDQRQQHLAVGAQRDFPAAAAAAAAAAASTSPPPQLRAQSPDEAGVERYFRGSPAHTLQGEGGGGGGGGGEGTGPEVEAASRGEGGGDDGRDAAPMAAAGLEPGPSGLAPAQDGADRLAEVVGGGSRARQEVRRGLSAADAFGDTAARRSGGEEGVDGGGSGSADGDDVVMAGTAAGGAEAAGSGGGSARRTASNDVGTAAMAVATGRGPDVTGLPSAVGFRSASSVQPPAAPPGPTLVTATGANRPASASAGLASASASVIPVSSASPPSASAARGGGGGGGGGPSLALPLTVLHMDRKCPKVLAPRSGRLGDTKHLVLPSEIVQALPEPMRNGQLPVRVRSLVLPPNPPKRHRGTGGTAPLFPRMRQGARSSSSSRGGGSNSDTEASDDDDDDDTEEGDEGEEEEDGEAVEGAVEVKVEAAVAEEEEEERGGAEEALCPIGSGPGGKSALQIVVSERMYGRRTEFFRLLPDLTLELGLGKRMLRSPRGRRARGAAAAPTPTRIRTPTPTAGQPNTNTNNNNGKSTSTAAGAAAATAPLGHTPTPTMLEAASGTLAAASASPTVKREQRQEADLAAGGPSEATQRGVRQDEVDGGGCLPPVTLDDRPRAGGPPGTPFLQGGGGGGREPTPQQQEQPYSRQPYSQQYDQRRQESAHLDEAAAAAAVMARGRGGGGSGAGRAPPLLPLAVRRKYINKQQPVVIRTSSGILGGKKHLPVPPQILELLPADQRRFNNPRPVVVRVLHLTPPAGGAASATGAGASGADGDNVSYVNWREAVLEETECTIGPTGSHGCMSLQLPVTACMWNRPMLFMRLQVDGAVDLALGDADPSHPPPRKPAAAAGGGGGGGGGGGDGGGAAAAGSGGDALDSSRRRRREVEQAAAAESEEDQEDMEEEVPYGSGGRRREAGGGAAAAVDVSGDVLEAVGRGSSAKRPRWQQQQQHEAISAGGGDASGRAAAAAAAAIAAADVAPHVVTLPPPQQHPQMVVTSGRLNSGRFPAAVAADAAAAAAAAPAVLGAGGGVDAGSLAGSLDALASAAAAAARADQLLLLQHHQQQQQQQQRRRIEAPDPPVYEQDEPYQLQRVIYAAGTNEAEDLGEVYGDRPRPPSPVQRRPLPATGTAGLLALRHGSDGAAAATSAGGGGGGTDAGPLAVHPGVSHTLAPMQRRLPNLVRGCPNPPSASEEDDADLHAAAPFAAVDHHKERGDRNMHVVVPAVRIAGGGEALRSAAGAVLAGASPVGVARGGGGGGGGGIHDGQDEELAGGVDFGILGSGSSSRAGGGAYAWHHAVQAQYRPPQRRLLPPPPPLPPHQQHLRTLSPGVVPLGVKLNRTDVLQQRGGHLGPVGAAGGGGGGGSRHDDDLRAADIDTGDPPPLPPLPIGLLRLQRGGGDGGGGGGAGAADMTVAEEPPAPAAMAVAAATLGRAWNLLQQVPRAQLAAARALAGAAVQSGGSSSGPESSAALANFRACLSGIVGLLMRAREAAAADVAAQEHLQPHLRVARARDGRTRRCLLAAAPLLLNAAECLLEWYGLLAATAADGTAAGCAEELGGSAALVRAQLTEALALLPPPGAAAAAAAAAGPPTSG</sequence>
<organism evidence="4">
    <name type="scientific">Volvox carteri f. nagariensis</name>
    <dbReference type="NCBI Taxonomy" id="3068"/>
    <lineage>
        <taxon>Eukaryota</taxon>
        <taxon>Viridiplantae</taxon>
        <taxon>Chlorophyta</taxon>
        <taxon>core chlorophytes</taxon>
        <taxon>Chlorophyceae</taxon>
        <taxon>CS clade</taxon>
        <taxon>Chlamydomonadales</taxon>
        <taxon>Volvocaceae</taxon>
        <taxon>Volvox</taxon>
    </lineage>
</organism>
<feature type="domain" description="Protein SirB1 N-terminal" evidence="2">
    <location>
        <begin position="144"/>
        <end position="259"/>
    </location>
</feature>
<feature type="compositionally biased region" description="Gly residues" evidence="1">
    <location>
        <begin position="879"/>
        <end position="888"/>
    </location>
</feature>
<feature type="compositionally biased region" description="Low complexity" evidence="1">
    <location>
        <begin position="866"/>
        <end position="878"/>
    </location>
</feature>
<dbReference type="InterPro" id="IPR032698">
    <property type="entry name" value="SirB1_N"/>
</dbReference>
<dbReference type="Proteomes" id="UP000001058">
    <property type="component" value="Unassembled WGS sequence"/>
</dbReference>
<dbReference type="STRING" id="3068.D8U168"/>
<feature type="compositionally biased region" description="Acidic residues" evidence="1">
    <location>
        <begin position="990"/>
        <end position="1014"/>
    </location>
</feature>
<feature type="compositionally biased region" description="Acidic residues" evidence="1">
    <location>
        <begin position="1487"/>
        <end position="1499"/>
    </location>
</feature>
<dbReference type="RefSeq" id="XP_002952438.1">
    <property type="nucleotide sequence ID" value="XM_002952392.1"/>
</dbReference>
<dbReference type="PANTHER" id="PTHR31350:SF29">
    <property type="entry name" value="PROTEIN SIRB1 N-TERMINAL DOMAIN-CONTAINING PROTEIN"/>
    <property type="match status" value="1"/>
</dbReference>
<proteinExistence type="predicted"/>
<feature type="compositionally biased region" description="Gly residues" evidence="1">
    <location>
        <begin position="663"/>
        <end position="676"/>
    </location>
</feature>
<feature type="region of interest" description="Disordered" evidence="1">
    <location>
        <begin position="946"/>
        <end position="1047"/>
    </location>
</feature>
<reference evidence="3 4" key="1">
    <citation type="journal article" date="2010" name="Science">
        <title>Genomic analysis of organismal complexity in the multicellular green alga Volvox carteri.</title>
        <authorList>
            <person name="Prochnik S.E."/>
            <person name="Umen J."/>
            <person name="Nedelcu A.M."/>
            <person name="Hallmann A."/>
            <person name="Miller S.M."/>
            <person name="Nishii I."/>
            <person name="Ferris P."/>
            <person name="Kuo A."/>
            <person name="Mitros T."/>
            <person name="Fritz-Laylin L.K."/>
            <person name="Hellsten U."/>
            <person name="Chapman J."/>
            <person name="Simakov O."/>
            <person name="Rensing S.A."/>
            <person name="Terry A."/>
            <person name="Pangilinan J."/>
            <person name="Kapitonov V."/>
            <person name="Jurka J."/>
            <person name="Salamov A."/>
            <person name="Shapiro H."/>
            <person name="Schmutz J."/>
            <person name="Grimwood J."/>
            <person name="Lindquist E."/>
            <person name="Lucas S."/>
            <person name="Grigoriev I.V."/>
            <person name="Schmitt R."/>
            <person name="Kirk D."/>
            <person name="Rokhsar D.S."/>
        </authorList>
    </citation>
    <scope>NUCLEOTIDE SEQUENCE [LARGE SCALE GENOMIC DNA]</scope>
    <source>
        <strain evidence="4">f. Nagariensis / Eve</strain>
    </source>
</reference>
<feature type="compositionally biased region" description="Low complexity" evidence="1">
    <location>
        <begin position="1231"/>
        <end position="1250"/>
    </location>
</feature>
<evidence type="ECO:0000313" key="3">
    <source>
        <dbReference type="EMBL" id="EFJ46581.1"/>
    </source>
</evidence>
<dbReference type="PANTHER" id="PTHR31350">
    <property type="entry name" value="SI:DKEY-261L7.2"/>
    <property type="match status" value="1"/>
</dbReference>
<feature type="region of interest" description="Disordered" evidence="1">
    <location>
        <begin position="1089"/>
        <end position="1264"/>
    </location>
</feature>
<feature type="compositionally biased region" description="Low complexity" evidence="1">
    <location>
        <begin position="1098"/>
        <end position="1165"/>
    </location>
</feature>
<keyword evidence="4" id="KW-1185">Reference proteome</keyword>
<feature type="region of interest" description="Disordered" evidence="1">
    <location>
        <begin position="483"/>
        <end position="503"/>
    </location>
</feature>
<evidence type="ECO:0000259" key="2">
    <source>
        <dbReference type="Pfam" id="PF13369"/>
    </source>
</evidence>
<dbReference type="OrthoDB" id="28868at2759"/>
<feature type="region of interest" description="Disordered" evidence="1">
    <location>
        <begin position="1700"/>
        <end position="1719"/>
    </location>
</feature>
<dbReference type="Pfam" id="PF13369">
    <property type="entry name" value="Transglut_core2"/>
    <property type="match status" value="1"/>
</dbReference>
<feature type="compositionally biased region" description="Low complexity" evidence="1">
    <location>
        <begin position="969"/>
        <end position="980"/>
    </location>
</feature>
<dbReference type="KEGG" id="vcn:VOLCADRAFT_93041"/>
<feature type="compositionally biased region" description="Gly residues" evidence="1">
    <location>
        <begin position="1942"/>
        <end position="1957"/>
    </location>
</feature>
<gene>
    <name evidence="3" type="ORF">VOLCADRAFT_93041</name>
</gene>
<feature type="compositionally biased region" description="Low complexity" evidence="1">
    <location>
        <begin position="1015"/>
        <end position="1026"/>
    </location>
</feature>
<accession>D8U168</accession>